<dbReference type="AlphaFoldDB" id="A0A344U8M9"/>
<evidence type="ECO:0000256" key="2">
    <source>
        <dbReference type="SAM" id="Phobius"/>
    </source>
</evidence>
<keyword evidence="2" id="KW-1133">Transmembrane helix</keyword>
<evidence type="ECO:0000313" key="4">
    <source>
        <dbReference type="Proteomes" id="UP000252004"/>
    </source>
</evidence>
<feature type="transmembrane region" description="Helical" evidence="2">
    <location>
        <begin position="818"/>
        <end position="839"/>
    </location>
</feature>
<dbReference type="InterPro" id="IPR018580">
    <property type="entry name" value="Uncharacterised_YfhO"/>
</dbReference>
<accession>A0A344U8M9</accession>
<evidence type="ECO:0000313" key="3">
    <source>
        <dbReference type="EMBL" id="AXE27250.1"/>
    </source>
</evidence>
<feature type="transmembrane region" description="Helical" evidence="2">
    <location>
        <begin position="437"/>
        <end position="457"/>
    </location>
</feature>
<dbReference type="KEGG" id="sgz:C0216_02835"/>
<feature type="transmembrane region" description="Helical" evidence="2">
    <location>
        <begin position="267"/>
        <end position="291"/>
    </location>
</feature>
<reference evidence="3 4" key="1">
    <citation type="submission" date="2018-01" db="EMBL/GenBank/DDBJ databases">
        <title>Draft genome Sequence of streptomyces globosus LZH-48.</title>
        <authorList>
            <person name="Ran K."/>
            <person name="Li Z."/>
            <person name="Wei S."/>
            <person name="Dong R."/>
        </authorList>
    </citation>
    <scope>NUCLEOTIDE SEQUENCE [LARGE SCALE GENOMIC DNA]</scope>
    <source>
        <strain evidence="3 4">LZH-48</strain>
    </source>
</reference>
<keyword evidence="2" id="KW-0812">Transmembrane</keyword>
<name>A0A344U8M9_9ACTN</name>
<feature type="region of interest" description="Disordered" evidence="1">
    <location>
        <begin position="1"/>
        <end position="38"/>
    </location>
</feature>
<protein>
    <recommendedName>
        <fullName evidence="5">YfhO family protein</fullName>
    </recommendedName>
</protein>
<feature type="transmembrane region" description="Helical" evidence="2">
    <location>
        <begin position="143"/>
        <end position="165"/>
    </location>
</feature>
<feature type="transmembrane region" description="Helical" evidence="2">
    <location>
        <begin position="390"/>
        <end position="407"/>
    </location>
</feature>
<feature type="transmembrane region" description="Helical" evidence="2">
    <location>
        <begin position="464"/>
        <end position="486"/>
    </location>
</feature>
<dbReference type="PANTHER" id="PTHR38454">
    <property type="entry name" value="INTEGRAL MEMBRANE PROTEIN-RELATED"/>
    <property type="match status" value="1"/>
</dbReference>
<evidence type="ECO:0008006" key="5">
    <source>
        <dbReference type="Google" id="ProtNLM"/>
    </source>
</evidence>
<feature type="transmembrane region" description="Helical" evidence="2">
    <location>
        <begin position="172"/>
        <end position="189"/>
    </location>
</feature>
<evidence type="ECO:0000256" key="1">
    <source>
        <dbReference type="SAM" id="MobiDB-lite"/>
    </source>
</evidence>
<dbReference type="PANTHER" id="PTHR38454:SF1">
    <property type="entry name" value="INTEGRAL MEMBRANE PROTEIN"/>
    <property type="match status" value="1"/>
</dbReference>
<dbReference type="Proteomes" id="UP000252004">
    <property type="component" value="Chromosome"/>
</dbReference>
<proteinExistence type="predicted"/>
<organism evidence="3 4">
    <name type="scientific">Streptomyces globosus</name>
    <dbReference type="NCBI Taxonomy" id="68209"/>
    <lineage>
        <taxon>Bacteria</taxon>
        <taxon>Bacillati</taxon>
        <taxon>Actinomycetota</taxon>
        <taxon>Actinomycetes</taxon>
        <taxon>Kitasatosporales</taxon>
        <taxon>Streptomycetaceae</taxon>
        <taxon>Streptomyces</taxon>
    </lineage>
</organism>
<dbReference type="EMBL" id="CP030862">
    <property type="protein sequence ID" value="AXE27250.1"/>
    <property type="molecule type" value="Genomic_DNA"/>
</dbReference>
<dbReference type="OrthoDB" id="9815466at2"/>
<sequence length="852" mass="89635">MPPDSPRMARPAGSATLRTATPEPKAADSPARPPDTARSHPVLARLRAPLSAFLLTAAAVCTAWAARGAFPFGSLGRAVNDQANQYVPFHRGLWDLAHGQAAGDLLFTWRGGFGQQFLSDYHTYLGNPFSWAAVLVPRDHVDLAVFAVTPLTTGTAAAAMAAYLGRLRPGPWWQRGVLGACYGLCGWALSDASYIPMWLWGLVALPLLGIAVEWCIEGRRPPGAALLVALAWLGNFYTAMMATMAACVLLAVRLATLETTGRQRLRALWRAATAAATGILLTLPLLLPAFLSSGAARQTQAAAFQPVGLDVLLSGMLPATHLWGGRPRLYVASLATVLALAFLFHPAIARRTRLVWGAATVLVLASFQFPPTQYLWHGLAVPNGNPYRETFVFSALLVVLAWLALAHRPRPLHAAAAAAVLAAAAFLLRRTDDFGGWTWPAVLGGGALSVLAVALLHHGARHRLLVPSAAVLMAGLVFAESAAAAWNADVRRARERWAKPAATSGPSIAAHTEAVRQVNGWPAYRTDSGTPQTSYNDALALRAEGPQYYSSYLPEATYRALEPLGYGFKNDGRTFFGADNPVLDAVFAIGARVRPGPVAGTWTASRFPAPPLVTVRSAPFTSPHPADSVYARQENALGAAVYRVPEPTADGTPQQRTYTAHCAPGSEAYWYSPGLTGTLSHPGGERRLDGRTTGVVRLGPVPADGALTATVRARGGSTATAAAAESHPIGCLDRAALDDAVARLTRTGATAVRTGGHSLLADLPPGAAGTAVVATTAVPGWRCTADGRPAPLTPFHGLLALRLPPDTRTLACTYTPPGLLPGLAGAALAALALTAATAFPRLRRRLRAPGRA</sequence>
<feature type="transmembrane region" description="Helical" evidence="2">
    <location>
        <begin position="354"/>
        <end position="370"/>
    </location>
</feature>
<keyword evidence="2" id="KW-0472">Membrane</keyword>
<feature type="transmembrane region" description="Helical" evidence="2">
    <location>
        <begin position="48"/>
        <end position="66"/>
    </location>
</feature>
<gene>
    <name evidence="3" type="ORF">C0216_02835</name>
</gene>
<keyword evidence="4" id="KW-1185">Reference proteome</keyword>
<feature type="transmembrane region" description="Helical" evidence="2">
    <location>
        <begin position="228"/>
        <end position="255"/>
    </location>
</feature>
<dbReference type="Pfam" id="PF09586">
    <property type="entry name" value="YfhO"/>
    <property type="match status" value="1"/>
</dbReference>
<feature type="transmembrane region" description="Helical" evidence="2">
    <location>
        <begin position="414"/>
        <end position="431"/>
    </location>
</feature>
<feature type="transmembrane region" description="Helical" evidence="2">
    <location>
        <begin position="329"/>
        <end position="347"/>
    </location>
</feature>